<dbReference type="InterPro" id="IPR047141">
    <property type="entry name" value="Stealth"/>
</dbReference>
<sequence>MNRSYLSSSYLSKITEEEAVGFRDSARTPPMHGGRPPSPSATRGLFDQEYSPVTTTFPSRVHRMRTVSGNREQLSRMTPAPASRRPILPALRRWALNPLLITTGRYHLRSLSTLLIWLLTLWTLVNYLLPAGRIMTETQSPSKNAFGWIASPWKIKPKAPIIPTPYYPEPPARPGDTFNSPNRLYRAFRPVDGPDLPFPRLRPNRFLPSKCLESWFADGEILCGRHQLGPEEMLDITWLWVNGSDARWQKDMQRVRREKGIYSPDHHFRENNELLYSMRSVLQNLPGRLRTFHLITADTAFDVDKDLGLLPHQAIKELEQAAKEEFQLSPSEERRLADQGTDSINKRTVRSAFSLDARAGGQIPDSAGRELAQSDPIVSDRLKAWLNSTWRVAQAPHWLSYDMIDLSSPKHPLHSLYINPTTAKPAEAAHLYFNSHPSLKYAGHSEIFHLPSRPPVPGASPTSLQDHKREEDTWRQDALPNFNSMAIESRIGFLWGLGDVSLSFNDDFFILKPHAVSDFYSPLYGAVIRFDQGYYQQVKPLLDKAWINDAGEVGGLYHANWLLSQRFPRRLRPYFAHVPKVITRGLHHEATIMFADAINAAAQRQFRELSIGEGSVQMQWLISSMRVERWREALLWTWIVAKVGSAPQWQHEETGERLDGHVGSWGDEARREVRDLFGMSDQDDDVIKIEVHRGERWTLEEDRMKAHFQGAGWEAPKATEFLFSSMDGHMPPILKPSQSTATNDQCTFDLERCLGPFWSRQETVSADDMFKRLAFANPSCGDCLIMTLVTASGPLGLSAVFPPREATFRNHVDAENDHIDYVSPPHLPLTSTWQEADFSLDNVLRETSLPQEEVNLREWSMKLLSRYLYVSGKSNSHFHMAKSPRHVQTVFHMIDSNKDVALLGFNDDIEEGYEETRALMLNWFQSRWPRKMIWERD</sequence>
<keyword evidence="5" id="KW-1185">Reference proteome</keyword>
<evidence type="ECO:0000256" key="2">
    <source>
        <dbReference type="SAM" id="MobiDB-lite"/>
    </source>
</evidence>
<dbReference type="Proteomes" id="UP000620104">
    <property type="component" value="Unassembled WGS sequence"/>
</dbReference>
<feature type="region of interest" description="Disordered" evidence="2">
    <location>
        <begin position="21"/>
        <end position="46"/>
    </location>
</feature>
<evidence type="ECO:0000259" key="3">
    <source>
        <dbReference type="Pfam" id="PF17102"/>
    </source>
</evidence>
<accession>A0A8H3TVZ6</accession>
<evidence type="ECO:0000256" key="1">
    <source>
        <dbReference type="ARBA" id="ARBA00022679"/>
    </source>
</evidence>
<feature type="domain" description="Stealth protein CR3 conserved region 3" evidence="3">
    <location>
        <begin position="576"/>
        <end position="625"/>
    </location>
</feature>
<evidence type="ECO:0000313" key="4">
    <source>
        <dbReference type="EMBL" id="GHJ87765.1"/>
    </source>
</evidence>
<proteinExistence type="predicted"/>
<dbReference type="GO" id="GO:0003976">
    <property type="term" value="F:UDP-N-acetylglucosamine-lysosomal-enzyme N-acetylglucosaminephosphotransferase activity"/>
    <property type="evidence" value="ECO:0007669"/>
    <property type="project" value="TreeGrafter"/>
</dbReference>
<evidence type="ECO:0000313" key="5">
    <source>
        <dbReference type="Proteomes" id="UP000620104"/>
    </source>
</evidence>
<comment type="caution">
    <text evidence="4">The sequence shown here is derived from an EMBL/GenBank/DDBJ whole genome shotgun (WGS) entry which is preliminary data.</text>
</comment>
<dbReference type="PANTHER" id="PTHR24045:SF0">
    <property type="entry name" value="N-ACETYLGLUCOSAMINE-1-PHOSPHOTRANSFERASE SUBUNITS ALPHA_BETA"/>
    <property type="match status" value="1"/>
</dbReference>
<dbReference type="EMBL" id="BLZA01000023">
    <property type="protein sequence ID" value="GHJ87765.1"/>
    <property type="molecule type" value="Genomic_DNA"/>
</dbReference>
<organism evidence="4 5">
    <name type="scientific">Naganishia liquefaciens</name>
    <dbReference type="NCBI Taxonomy" id="104408"/>
    <lineage>
        <taxon>Eukaryota</taxon>
        <taxon>Fungi</taxon>
        <taxon>Dikarya</taxon>
        <taxon>Basidiomycota</taxon>
        <taxon>Agaricomycotina</taxon>
        <taxon>Tremellomycetes</taxon>
        <taxon>Filobasidiales</taxon>
        <taxon>Filobasidiaceae</taxon>
        <taxon>Naganishia</taxon>
    </lineage>
</organism>
<dbReference type="OrthoDB" id="263283at2759"/>
<dbReference type="AlphaFoldDB" id="A0A8H3TVZ6"/>
<keyword evidence="1" id="KW-0808">Transferase</keyword>
<name>A0A8H3TVZ6_9TREE</name>
<dbReference type="PANTHER" id="PTHR24045">
    <property type="match status" value="1"/>
</dbReference>
<dbReference type="GO" id="GO:0046835">
    <property type="term" value="P:carbohydrate phosphorylation"/>
    <property type="evidence" value="ECO:0007669"/>
    <property type="project" value="TreeGrafter"/>
</dbReference>
<gene>
    <name evidence="4" type="ORF">NliqN6_4167</name>
</gene>
<dbReference type="InterPro" id="IPR031357">
    <property type="entry name" value="Stealth_CR3"/>
</dbReference>
<dbReference type="Pfam" id="PF17102">
    <property type="entry name" value="Stealth_CR3"/>
    <property type="match status" value="1"/>
</dbReference>
<protein>
    <recommendedName>
        <fullName evidence="3">Stealth protein CR3 conserved region 3 domain-containing protein</fullName>
    </recommendedName>
</protein>
<dbReference type="GO" id="GO:0005794">
    <property type="term" value="C:Golgi apparatus"/>
    <property type="evidence" value="ECO:0007669"/>
    <property type="project" value="TreeGrafter"/>
</dbReference>
<reference evidence="4" key="1">
    <citation type="submission" date="2020-07" db="EMBL/GenBank/DDBJ databases">
        <title>Draft Genome Sequence of a Deep-Sea Yeast, Naganishia (Cryptococcus) liquefaciens strain N6.</title>
        <authorList>
            <person name="Han Y.W."/>
            <person name="Kajitani R."/>
            <person name="Morimoto H."/>
            <person name="Parhat M."/>
            <person name="Tsubouchi H."/>
            <person name="Bakenova O."/>
            <person name="Ogata M."/>
            <person name="Argunhan B."/>
            <person name="Aoki R."/>
            <person name="Kajiwara S."/>
            <person name="Itoh T."/>
            <person name="Iwasaki H."/>
        </authorList>
    </citation>
    <scope>NUCLEOTIDE SEQUENCE</scope>
    <source>
        <strain evidence="4">N6</strain>
    </source>
</reference>